<dbReference type="GO" id="GO:0006352">
    <property type="term" value="P:DNA-templated transcription initiation"/>
    <property type="evidence" value="ECO:0007669"/>
    <property type="project" value="InterPro"/>
</dbReference>
<evidence type="ECO:0000256" key="2">
    <source>
        <dbReference type="ARBA" id="ARBA00023015"/>
    </source>
</evidence>
<dbReference type="GO" id="GO:0016987">
    <property type="term" value="F:sigma factor activity"/>
    <property type="evidence" value="ECO:0007669"/>
    <property type="project" value="UniProtKB-KW"/>
</dbReference>
<dbReference type="Gene3D" id="1.10.10.10">
    <property type="entry name" value="Winged helix-like DNA-binding domain superfamily/Winged helix DNA-binding domain"/>
    <property type="match status" value="1"/>
</dbReference>
<dbReference type="InterPro" id="IPR036388">
    <property type="entry name" value="WH-like_DNA-bd_sf"/>
</dbReference>
<keyword evidence="3" id="KW-0731">Sigma factor</keyword>
<dbReference type="InterPro" id="IPR039425">
    <property type="entry name" value="RNA_pol_sigma-70-like"/>
</dbReference>
<evidence type="ECO:0000256" key="3">
    <source>
        <dbReference type="ARBA" id="ARBA00023082"/>
    </source>
</evidence>
<keyword evidence="4" id="KW-0804">Transcription</keyword>
<feature type="domain" description="RNA polymerase sigma-70 region 2" evidence="5">
    <location>
        <begin position="11"/>
        <end position="74"/>
    </location>
</feature>
<dbReference type="SUPFAM" id="SSF88659">
    <property type="entry name" value="Sigma3 and sigma4 domains of RNA polymerase sigma factors"/>
    <property type="match status" value="1"/>
</dbReference>
<gene>
    <name evidence="7" type="ORF">Selli1_05580</name>
</gene>
<proteinExistence type="inferred from homology"/>
<dbReference type="SUPFAM" id="SSF88946">
    <property type="entry name" value="Sigma2 domain of RNA polymerase sigma factors"/>
    <property type="match status" value="1"/>
</dbReference>
<dbReference type="CDD" id="cd06171">
    <property type="entry name" value="Sigma70_r4"/>
    <property type="match status" value="1"/>
</dbReference>
<dbReference type="InterPro" id="IPR013249">
    <property type="entry name" value="RNA_pol_sigma70_r4_t2"/>
</dbReference>
<dbReference type="GO" id="GO:0003677">
    <property type="term" value="F:DNA binding"/>
    <property type="evidence" value="ECO:0007669"/>
    <property type="project" value="InterPro"/>
</dbReference>
<dbReference type="Gene3D" id="1.10.1740.10">
    <property type="match status" value="1"/>
</dbReference>
<dbReference type="PANTHER" id="PTHR43133">
    <property type="entry name" value="RNA POLYMERASE ECF-TYPE SIGMA FACTO"/>
    <property type="match status" value="1"/>
</dbReference>
<evidence type="ECO:0000259" key="6">
    <source>
        <dbReference type="Pfam" id="PF08281"/>
    </source>
</evidence>
<dbReference type="PANTHER" id="PTHR43133:SF60">
    <property type="entry name" value="RNA POLYMERASE SIGMA FACTOR SIGV"/>
    <property type="match status" value="1"/>
</dbReference>
<sequence length="160" mass="18753">MQSEREVNRAIERYSDMVRRICLIHLQNSADTEDIFQTVFLKYVLRSMPFENEEHEKAWLIRVTVNACKDLRRSFFRSRTVSLDSLLEMPAPNRQDHREVLEAVLSLPGKYKDAVYLHYYEGYTAEEIGKILGKKTNTVYTMLTRARALLKEKLGGEEYG</sequence>
<dbReference type="RefSeq" id="WP_087168817.1">
    <property type="nucleotide sequence ID" value="NZ_BSBO01000004.1"/>
</dbReference>
<dbReference type="AlphaFoldDB" id="A0A9W6FBP9"/>
<name>A0A9W6FBP9_9FIRM</name>
<comment type="caution">
    <text evidence="7">The sequence shown here is derived from an EMBL/GenBank/DDBJ whole genome shotgun (WGS) entry which is preliminary data.</text>
</comment>
<reference evidence="7 8" key="1">
    <citation type="journal article" date="2023" name="Int. J. Syst. Evol. Microbiol.">
        <title>Sellimonas catena sp. nov., isolated from human faeces.</title>
        <authorList>
            <person name="Hisatomi A."/>
            <person name="Ohkuma M."/>
            <person name="Sakamoto M."/>
        </authorList>
    </citation>
    <scope>NUCLEOTIDE SEQUENCE [LARGE SCALE GENOMIC DNA]</scope>
    <source>
        <strain evidence="7 8">12EGH17</strain>
    </source>
</reference>
<evidence type="ECO:0000256" key="4">
    <source>
        <dbReference type="ARBA" id="ARBA00023163"/>
    </source>
</evidence>
<keyword evidence="8" id="KW-1185">Reference proteome</keyword>
<dbReference type="InterPro" id="IPR007627">
    <property type="entry name" value="RNA_pol_sigma70_r2"/>
</dbReference>
<evidence type="ECO:0000256" key="1">
    <source>
        <dbReference type="ARBA" id="ARBA00010641"/>
    </source>
</evidence>
<evidence type="ECO:0000313" key="7">
    <source>
        <dbReference type="EMBL" id="GLG03384.1"/>
    </source>
</evidence>
<dbReference type="Proteomes" id="UP001145145">
    <property type="component" value="Unassembled WGS sequence"/>
</dbReference>
<evidence type="ECO:0000259" key="5">
    <source>
        <dbReference type="Pfam" id="PF04542"/>
    </source>
</evidence>
<dbReference type="Pfam" id="PF04542">
    <property type="entry name" value="Sigma70_r2"/>
    <property type="match status" value="1"/>
</dbReference>
<dbReference type="EMBL" id="BSBO01000004">
    <property type="protein sequence ID" value="GLG03384.1"/>
    <property type="molecule type" value="Genomic_DNA"/>
</dbReference>
<accession>A0A9W6FBP9</accession>
<feature type="domain" description="RNA polymerase sigma factor 70 region 4 type 2" evidence="6">
    <location>
        <begin position="98"/>
        <end position="150"/>
    </location>
</feature>
<dbReference type="InterPro" id="IPR013324">
    <property type="entry name" value="RNA_pol_sigma_r3/r4-like"/>
</dbReference>
<evidence type="ECO:0008006" key="9">
    <source>
        <dbReference type="Google" id="ProtNLM"/>
    </source>
</evidence>
<dbReference type="InterPro" id="IPR013325">
    <property type="entry name" value="RNA_pol_sigma_r2"/>
</dbReference>
<protein>
    <recommendedName>
        <fullName evidence="9">RNA polymerase subunit sigma-24</fullName>
    </recommendedName>
</protein>
<dbReference type="NCBIfam" id="TIGR02937">
    <property type="entry name" value="sigma70-ECF"/>
    <property type="match status" value="1"/>
</dbReference>
<dbReference type="Pfam" id="PF08281">
    <property type="entry name" value="Sigma70_r4_2"/>
    <property type="match status" value="1"/>
</dbReference>
<evidence type="ECO:0000313" key="8">
    <source>
        <dbReference type="Proteomes" id="UP001145145"/>
    </source>
</evidence>
<keyword evidence="2" id="KW-0805">Transcription regulation</keyword>
<dbReference type="InterPro" id="IPR014284">
    <property type="entry name" value="RNA_pol_sigma-70_dom"/>
</dbReference>
<comment type="similarity">
    <text evidence="1">Belongs to the sigma-70 factor family. ECF subfamily.</text>
</comment>
<organism evidence="7 8">
    <name type="scientific">Sellimonas catena</name>
    <dbReference type="NCBI Taxonomy" id="2994035"/>
    <lineage>
        <taxon>Bacteria</taxon>
        <taxon>Bacillati</taxon>
        <taxon>Bacillota</taxon>
        <taxon>Clostridia</taxon>
        <taxon>Lachnospirales</taxon>
        <taxon>Lachnospiraceae</taxon>
        <taxon>Sellimonas</taxon>
    </lineage>
</organism>